<evidence type="ECO:0000313" key="1">
    <source>
        <dbReference type="EMBL" id="MBE9039710.1"/>
    </source>
</evidence>
<name>A0A928VXR3_9CYAN</name>
<comment type="caution">
    <text evidence="1">The sequence shown here is derived from an EMBL/GenBank/DDBJ whole genome shotgun (WGS) entry which is preliminary data.</text>
</comment>
<accession>A0A928VXR3</accession>
<reference evidence="1" key="1">
    <citation type="submission" date="2020-10" db="EMBL/GenBank/DDBJ databases">
        <authorList>
            <person name="Castelo-Branco R."/>
            <person name="Eusebio N."/>
            <person name="Adriana R."/>
            <person name="Vieira A."/>
            <person name="Brugerolle De Fraissinette N."/>
            <person name="Rezende De Castro R."/>
            <person name="Schneider M.P."/>
            <person name="Vasconcelos V."/>
            <person name="Leao P.N."/>
        </authorList>
    </citation>
    <scope>NUCLEOTIDE SEQUENCE</scope>
    <source>
        <strain evidence="1">LEGE 11467</strain>
    </source>
</reference>
<dbReference type="EMBL" id="JADEXN010000026">
    <property type="protein sequence ID" value="MBE9039710.1"/>
    <property type="molecule type" value="Genomic_DNA"/>
</dbReference>
<dbReference type="AlphaFoldDB" id="A0A928VXR3"/>
<sequence length="154" mass="17341">MASVTVTAPARTVRWREFWATGRYLAEPGWAIVNFDYYISSRHRPNYFSWNWVGNGGSFASSESVRASYSNAINLAGQYERYDLAAQLQQDMEYMLAVSGSVQSTQAALEIKIMRRAAGLFRGSRTVTVNPTVELLCVGTPAQIEAQIRNRFDR</sequence>
<proteinExistence type="predicted"/>
<gene>
    <name evidence="1" type="ORF">IQ235_02730</name>
</gene>
<dbReference type="RefSeq" id="WP_264319971.1">
    <property type="nucleotide sequence ID" value="NZ_JADEXN010000026.1"/>
</dbReference>
<keyword evidence="2" id="KW-1185">Reference proteome</keyword>
<dbReference type="Proteomes" id="UP000621799">
    <property type="component" value="Unassembled WGS sequence"/>
</dbReference>
<protein>
    <submittedName>
        <fullName evidence="1">Uncharacterized protein</fullName>
    </submittedName>
</protein>
<organism evidence="1 2">
    <name type="scientific">Zarconia navalis LEGE 11467</name>
    <dbReference type="NCBI Taxonomy" id="1828826"/>
    <lineage>
        <taxon>Bacteria</taxon>
        <taxon>Bacillati</taxon>
        <taxon>Cyanobacteriota</taxon>
        <taxon>Cyanophyceae</taxon>
        <taxon>Oscillatoriophycideae</taxon>
        <taxon>Oscillatoriales</taxon>
        <taxon>Oscillatoriales incertae sedis</taxon>
        <taxon>Zarconia</taxon>
        <taxon>Zarconia navalis</taxon>
    </lineage>
</organism>
<evidence type="ECO:0000313" key="2">
    <source>
        <dbReference type="Proteomes" id="UP000621799"/>
    </source>
</evidence>